<gene>
    <name evidence="1" type="ORF">MSTE_04594</name>
</gene>
<protein>
    <submittedName>
        <fullName evidence="1">Uncharacterized protein</fullName>
    </submittedName>
</protein>
<dbReference type="KEGG" id="mste:MSTE_04594"/>
<accession>A0A1Z4F3U5</accession>
<keyword evidence="2" id="KW-1185">Reference proteome</keyword>
<dbReference type="EMBL" id="AP018165">
    <property type="protein sequence ID" value="BAX99886.1"/>
    <property type="molecule type" value="Genomic_DNA"/>
</dbReference>
<reference evidence="1 2" key="2">
    <citation type="journal article" date="2017" name="Int. J. Syst. Evol. Microbiol.">
        <title>Mycobacterium stephanolepidis sp. nov., a rapidly growing species related to Mycobacterium chelonae, isolated from marine teleost fish, Stephanolepis cirrhifer.</title>
        <authorList>
            <person name="Fukano H."/>
            <person name="Wada S."/>
            <person name="Kurata O."/>
            <person name="Katayama K."/>
            <person name="Fujiwara N."/>
            <person name="Hoshino Y."/>
        </authorList>
    </citation>
    <scope>NUCLEOTIDE SEQUENCE [LARGE SCALE GENOMIC DNA]</scope>
    <source>
        <strain evidence="1 2">NJB0901</strain>
    </source>
</reference>
<name>A0A1Z4F3U5_9MYCO</name>
<dbReference type="Proteomes" id="UP000217954">
    <property type="component" value="Chromosome"/>
</dbReference>
<proteinExistence type="predicted"/>
<dbReference type="AlphaFoldDB" id="A0A1Z4F3U5"/>
<sequence>MLRRTLWLVANAQLGHYGQHRNMGDIVSVADIRTAIKELSLRADLADDARELRDRIRGYQEELAKRP</sequence>
<evidence type="ECO:0000313" key="1">
    <source>
        <dbReference type="EMBL" id="BAX99886.1"/>
    </source>
</evidence>
<organism evidence="1 2">
    <name type="scientific">[Mycobacterium] stephanolepidis</name>
    <dbReference type="NCBI Taxonomy" id="1520670"/>
    <lineage>
        <taxon>Bacteria</taxon>
        <taxon>Bacillati</taxon>
        <taxon>Actinomycetota</taxon>
        <taxon>Actinomycetes</taxon>
        <taxon>Mycobacteriales</taxon>
        <taxon>Mycobacteriaceae</taxon>
        <taxon>Mycobacteroides</taxon>
    </lineage>
</organism>
<evidence type="ECO:0000313" key="2">
    <source>
        <dbReference type="Proteomes" id="UP000217954"/>
    </source>
</evidence>
<reference evidence="2" key="1">
    <citation type="journal article" date="2017" name="Genome Announc.">
        <title>Complete Genome Sequence of Mycobacterium stephanolepidis.</title>
        <authorList>
            <person name="Fukano H."/>
            <person name="Yoshida M."/>
            <person name="Katayama Y."/>
            <person name="Omatsu T."/>
            <person name="Mizutani T."/>
            <person name="Kurata O."/>
            <person name="Wada S."/>
            <person name="Hoshino Y."/>
        </authorList>
    </citation>
    <scope>NUCLEOTIDE SEQUENCE [LARGE SCALE GENOMIC DNA]</scope>
    <source>
        <strain evidence="2">NJB0901</strain>
    </source>
</reference>